<evidence type="ECO:0000313" key="6">
    <source>
        <dbReference type="EMBL" id="MDQ0114944.1"/>
    </source>
</evidence>
<keyword evidence="4" id="KW-1133">Transmembrane helix</keyword>
<reference evidence="6 7" key="1">
    <citation type="submission" date="2023-07" db="EMBL/GenBank/DDBJ databases">
        <title>Sorghum-associated microbial communities from plants grown in Nebraska, USA.</title>
        <authorList>
            <person name="Schachtman D."/>
        </authorList>
    </citation>
    <scope>NUCLEOTIDE SEQUENCE [LARGE SCALE GENOMIC DNA]</scope>
    <source>
        <strain evidence="6 7">CC482</strain>
    </source>
</reference>
<evidence type="ECO:0000259" key="5">
    <source>
        <dbReference type="Pfam" id="PF13407"/>
    </source>
</evidence>
<comment type="caution">
    <text evidence="6">The sequence shown here is derived from an EMBL/GenBank/DDBJ whole genome shotgun (WGS) entry which is preliminary data.</text>
</comment>
<dbReference type="Pfam" id="PF13407">
    <property type="entry name" value="Peripla_BP_4"/>
    <property type="match status" value="1"/>
</dbReference>
<evidence type="ECO:0000256" key="4">
    <source>
        <dbReference type="SAM" id="Phobius"/>
    </source>
</evidence>
<evidence type="ECO:0000256" key="2">
    <source>
        <dbReference type="ARBA" id="ARBA00007639"/>
    </source>
</evidence>
<feature type="domain" description="Periplasmic binding protein" evidence="5">
    <location>
        <begin position="38"/>
        <end position="294"/>
    </location>
</feature>
<dbReference type="SUPFAM" id="SSF53822">
    <property type="entry name" value="Periplasmic binding protein-like I"/>
    <property type="match status" value="1"/>
</dbReference>
<dbReference type="Gene3D" id="3.40.50.2300">
    <property type="match status" value="2"/>
</dbReference>
<dbReference type="PANTHER" id="PTHR46847:SF1">
    <property type="entry name" value="D-ALLOSE-BINDING PERIPLASMIC PROTEIN-RELATED"/>
    <property type="match status" value="1"/>
</dbReference>
<keyword evidence="4" id="KW-0472">Membrane</keyword>
<dbReference type="InterPro" id="IPR028082">
    <property type="entry name" value="Peripla_BP_I"/>
</dbReference>
<gene>
    <name evidence="6" type="ORF">J2T15_004401</name>
</gene>
<dbReference type="Proteomes" id="UP001229346">
    <property type="component" value="Unassembled WGS sequence"/>
</dbReference>
<dbReference type="InterPro" id="IPR025997">
    <property type="entry name" value="SBP_2_dom"/>
</dbReference>
<comment type="subcellular location">
    <subcellularLocation>
        <location evidence="1">Cell envelope</location>
    </subcellularLocation>
</comment>
<evidence type="ECO:0000256" key="1">
    <source>
        <dbReference type="ARBA" id="ARBA00004196"/>
    </source>
</evidence>
<proteinExistence type="inferred from homology"/>
<accession>A0ABT9U913</accession>
<evidence type="ECO:0000313" key="7">
    <source>
        <dbReference type="Proteomes" id="UP001229346"/>
    </source>
</evidence>
<organism evidence="6 7">
    <name type="scientific">Paenibacillus harenae</name>
    <dbReference type="NCBI Taxonomy" id="306543"/>
    <lineage>
        <taxon>Bacteria</taxon>
        <taxon>Bacillati</taxon>
        <taxon>Bacillota</taxon>
        <taxon>Bacilli</taxon>
        <taxon>Bacillales</taxon>
        <taxon>Paenibacillaceae</taxon>
        <taxon>Paenibacillus</taxon>
    </lineage>
</organism>
<feature type="transmembrane region" description="Helical" evidence="4">
    <location>
        <begin position="6"/>
        <end position="27"/>
    </location>
</feature>
<keyword evidence="7" id="KW-1185">Reference proteome</keyword>
<dbReference type="RefSeq" id="WP_307206327.1">
    <property type="nucleotide sequence ID" value="NZ_JAUSSU010000009.1"/>
</dbReference>
<protein>
    <submittedName>
        <fullName evidence="6">Ribose transport system substrate-binding protein</fullName>
    </submittedName>
</protein>
<keyword evidence="3" id="KW-0732">Signal</keyword>
<name>A0ABT9U913_PAEHA</name>
<dbReference type="EMBL" id="JAUSSU010000009">
    <property type="protein sequence ID" value="MDQ0114944.1"/>
    <property type="molecule type" value="Genomic_DNA"/>
</dbReference>
<comment type="similarity">
    <text evidence="2">Belongs to the bacterial solute-binding protein 2 family.</text>
</comment>
<evidence type="ECO:0000256" key="3">
    <source>
        <dbReference type="ARBA" id="ARBA00022729"/>
    </source>
</evidence>
<keyword evidence="4" id="KW-0812">Transmembrane</keyword>
<dbReference type="PANTHER" id="PTHR46847">
    <property type="entry name" value="D-ALLOSE-BINDING PERIPLASMIC PROTEIN-RELATED"/>
    <property type="match status" value="1"/>
</dbReference>
<sequence length="325" mass="35466">MRIQRFTVGMGLLVAATALFLVFYFQLYRGGLANEPRIAVMLKSTNVRSDFWQTVREGAVAGVKGSGARLEVMGSLQDTDAAAQVRLLEDVLLRKPEALVVAPIEDAGVRKVLARIREAGIKLVVMDMPMDPDLDAVTLSSNYAEAGREAGEIAVAETAGAPRVAVLSDYESSSVSAERVKGIREAIGSNENSFVGTFYSENDEDRAYVLAMDLLRSEPDMNAIIALSEPAALGAAKAVEEAGMQNAVKLIAFDSSLYEIKLMEEGSLSAMIVQRPFNMGYLGVRTALKLIDRKPVPRMTYIDSIVVTRDNMYSPENQKLLFPFR</sequence>